<comment type="subcellular location">
    <subcellularLocation>
        <location evidence="1 7">Cell outer membrane</location>
        <topology evidence="1 7">Multi-pass membrane protein</topology>
    </subcellularLocation>
</comment>
<keyword evidence="5 7" id="KW-0472">Membrane</keyword>
<dbReference type="InterPro" id="IPR036942">
    <property type="entry name" value="Beta-barrel_TonB_sf"/>
</dbReference>
<dbReference type="InterPro" id="IPR039426">
    <property type="entry name" value="TonB-dep_rcpt-like"/>
</dbReference>
<dbReference type="NCBIfam" id="TIGR04057">
    <property type="entry name" value="SusC_RagA_signa"/>
    <property type="match status" value="1"/>
</dbReference>
<dbReference type="Gene3D" id="2.40.170.20">
    <property type="entry name" value="TonB-dependent receptor, beta-barrel domain"/>
    <property type="match status" value="1"/>
</dbReference>
<gene>
    <name evidence="10" type="ORF">EG352_16010</name>
</gene>
<evidence type="ECO:0000256" key="4">
    <source>
        <dbReference type="ARBA" id="ARBA00022692"/>
    </source>
</evidence>
<evidence type="ECO:0000256" key="3">
    <source>
        <dbReference type="ARBA" id="ARBA00022452"/>
    </source>
</evidence>
<sequence length="973" mass="106949">MRKAVIPVLLVLSFYSNAQERKTADTTKTTDIQEVVVTSLGIKRQARSLTYSSQQIGGDELTEVKTPNLLNSINGKVSNVQINKTNGGVGGSVRIVMRGDKSTRNSQPLFVIDGIPIINNTGGPDAMVFSQMPDTGDIFSMINPEDIQSINFLKGASASALYGSQGGNGVVLITTKKGSKGKAKLSFTSSLTFDKAYDLPKLQYSYLQTTPHDPATHSPGSEGSWGEKGASKDYLKDFLNTGTTLTNSITFSAGNEKSQNFFSIGNTTNDGIIPTSNFKQYNINFKNSSKFLDDKLTLEANVMASLQDFKNRMSPGRWFSPLTSIYWLPRGVDFDYYTSNYSYLDKSRNLPAQNWWNIDSNGVFSTEDQNPLWVLNRNPVTTTNKNFYGSASLNYAINSWLNIQARGNYSYYFSDTERQISAYSLSTVLPGTYDGKKNGRLIKNTIERTTKYGDVILLGSPHITDDISFDFTVGASISDQRSLTSKIDNSLLKLPNLFTANNLYWPKERDESVASYTIYNGNRQDQSVFASTTIGYKKLVYLDLTYRNDWSSTLADLYGNTSTSFDYQSVGANAILSDIFTLPKAVNFWKIRASYAKVGNALDPVLINHISGFDAGTPVGFSGSPITGEQFKDLWLKPELNKTFEAGTELRFLNNRLTFDLTFYRSNTTNQMLKDVSAIGFGDPYNNGKVTINAGNIQNTGFESAISYDIFKGKKFGWSATFNASANKNKIIELLPVKYFQDSNIGLELVGSGYNRLKVGGSFGDIYGFAYLRDGQGHIIVDKNGVPKRSDNKDNLLGNPNPKFMLGLNNSFNIGNLNVSFLIDGKFGGKVLSITQAMNDQLGVSKASADARDAGGVVIENAVKEDGTPYTGKTDAQAYYSTVGGRDPLTEAYIYKATAIRLRQASISYNFKLNSKYLSDATLSVIGTNLFFLYKKAPFDPEQVSGVNPGGVGVDIFGIPITRSLGFSVKLNF</sequence>
<dbReference type="NCBIfam" id="TIGR04056">
    <property type="entry name" value="OMP_RagA_SusC"/>
    <property type="match status" value="1"/>
</dbReference>
<dbReference type="SUPFAM" id="SSF56935">
    <property type="entry name" value="Porins"/>
    <property type="match status" value="1"/>
</dbReference>
<dbReference type="PROSITE" id="PS52016">
    <property type="entry name" value="TONB_DEPENDENT_REC_3"/>
    <property type="match status" value="1"/>
</dbReference>
<dbReference type="InterPro" id="IPR037066">
    <property type="entry name" value="Plug_dom_sf"/>
</dbReference>
<evidence type="ECO:0000256" key="5">
    <source>
        <dbReference type="ARBA" id="ARBA00023136"/>
    </source>
</evidence>
<dbReference type="Pfam" id="PF07715">
    <property type="entry name" value="Plug"/>
    <property type="match status" value="1"/>
</dbReference>
<dbReference type="RefSeq" id="WP_123861811.1">
    <property type="nucleotide sequence ID" value="NZ_CP033930.1"/>
</dbReference>
<evidence type="ECO:0000256" key="1">
    <source>
        <dbReference type="ARBA" id="ARBA00004571"/>
    </source>
</evidence>
<dbReference type="Gene3D" id="2.170.130.10">
    <property type="entry name" value="TonB-dependent receptor, plug domain"/>
    <property type="match status" value="1"/>
</dbReference>
<evidence type="ECO:0000256" key="6">
    <source>
        <dbReference type="ARBA" id="ARBA00023237"/>
    </source>
</evidence>
<reference evidence="10 11" key="1">
    <citation type="submission" date="2018-11" db="EMBL/GenBank/DDBJ databases">
        <title>Proposal to divide the Flavobacteriaceae and reorganize its genera based on Amino Acid Identity values calculated from whole genome sequences.</title>
        <authorList>
            <person name="Nicholson A.C."/>
            <person name="Gulvik C.A."/>
            <person name="Whitney A.M."/>
            <person name="Humrighouse B.W."/>
            <person name="Bell M."/>
            <person name="Holmes B."/>
            <person name="Steigerwalt A.G."/>
            <person name="Villarma A."/>
            <person name="Sheth M."/>
            <person name="Batra D."/>
            <person name="Pryor J."/>
            <person name="Bernardet J.-F."/>
            <person name="Hugo C."/>
            <person name="Kampfer P."/>
            <person name="Newman J."/>
            <person name="McQuiston J.R."/>
        </authorList>
    </citation>
    <scope>NUCLEOTIDE SEQUENCE [LARGE SCALE GENOMIC DNA]</scope>
    <source>
        <strain evidence="10 11">H5559</strain>
    </source>
</reference>
<dbReference type="InterPro" id="IPR012910">
    <property type="entry name" value="Plug_dom"/>
</dbReference>
<dbReference type="AlphaFoldDB" id="A0AAD0YXN4"/>
<feature type="chain" id="PRO_5042140299" evidence="8">
    <location>
        <begin position="19"/>
        <end position="973"/>
    </location>
</feature>
<dbReference type="InterPro" id="IPR023996">
    <property type="entry name" value="TonB-dep_OMP_SusC/RagA"/>
</dbReference>
<dbReference type="InterPro" id="IPR023997">
    <property type="entry name" value="TonB-dep_OMP_SusC/RagA_CS"/>
</dbReference>
<evidence type="ECO:0000256" key="8">
    <source>
        <dbReference type="SAM" id="SignalP"/>
    </source>
</evidence>
<organism evidence="10 11">
    <name type="scientific">Chryseobacterium indologenes</name>
    <name type="common">Flavobacterium indologenes</name>
    <dbReference type="NCBI Taxonomy" id="253"/>
    <lineage>
        <taxon>Bacteria</taxon>
        <taxon>Pseudomonadati</taxon>
        <taxon>Bacteroidota</taxon>
        <taxon>Flavobacteriia</taxon>
        <taxon>Flavobacteriales</taxon>
        <taxon>Weeksellaceae</taxon>
        <taxon>Chryseobacterium group</taxon>
        <taxon>Chryseobacterium</taxon>
    </lineage>
</organism>
<keyword evidence="3 7" id="KW-1134">Transmembrane beta strand</keyword>
<proteinExistence type="inferred from homology"/>
<keyword evidence="8" id="KW-0732">Signal</keyword>
<evidence type="ECO:0000256" key="2">
    <source>
        <dbReference type="ARBA" id="ARBA00022448"/>
    </source>
</evidence>
<evidence type="ECO:0000313" key="11">
    <source>
        <dbReference type="Proteomes" id="UP000269015"/>
    </source>
</evidence>
<keyword evidence="4 7" id="KW-0812">Transmembrane</keyword>
<feature type="domain" description="TonB-dependent receptor plug" evidence="9">
    <location>
        <begin position="47"/>
        <end position="170"/>
    </location>
</feature>
<dbReference type="Proteomes" id="UP000269015">
    <property type="component" value="Chromosome"/>
</dbReference>
<dbReference type="GO" id="GO:0009279">
    <property type="term" value="C:cell outer membrane"/>
    <property type="evidence" value="ECO:0007669"/>
    <property type="project" value="UniProtKB-SubCell"/>
</dbReference>
<protein>
    <submittedName>
        <fullName evidence="10">SusC/RagA family TonB-linked outer membrane protein</fullName>
    </submittedName>
</protein>
<keyword evidence="2 7" id="KW-0813">Transport</keyword>
<dbReference type="EMBL" id="CP033930">
    <property type="protein sequence ID" value="AZB19172.1"/>
    <property type="molecule type" value="Genomic_DNA"/>
</dbReference>
<evidence type="ECO:0000313" key="10">
    <source>
        <dbReference type="EMBL" id="AZB19172.1"/>
    </source>
</evidence>
<name>A0AAD0YXN4_CHRID</name>
<keyword evidence="6 7" id="KW-0998">Cell outer membrane</keyword>
<accession>A0AAD0YXN4</accession>
<feature type="signal peptide" evidence="8">
    <location>
        <begin position="1"/>
        <end position="18"/>
    </location>
</feature>
<evidence type="ECO:0000256" key="7">
    <source>
        <dbReference type="PROSITE-ProRule" id="PRU01360"/>
    </source>
</evidence>
<evidence type="ECO:0000259" key="9">
    <source>
        <dbReference type="Pfam" id="PF07715"/>
    </source>
</evidence>
<comment type="similarity">
    <text evidence="7">Belongs to the TonB-dependent receptor family.</text>
</comment>